<protein>
    <submittedName>
        <fullName evidence="2">Uncharacterized protein</fullName>
    </submittedName>
</protein>
<evidence type="ECO:0000313" key="2">
    <source>
        <dbReference type="EMBL" id="CAA9309140.1"/>
    </source>
</evidence>
<dbReference type="AlphaFoldDB" id="A0A6J4KLA0"/>
<evidence type="ECO:0000256" key="1">
    <source>
        <dbReference type="SAM" id="Phobius"/>
    </source>
</evidence>
<feature type="transmembrane region" description="Helical" evidence="1">
    <location>
        <begin position="35"/>
        <end position="56"/>
    </location>
</feature>
<feature type="transmembrane region" description="Helical" evidence="1">
    <location>
        <begin position="63"/>
        <end position="87"/>
    </location>
</feature>
<reference evidence="2" key="1">
    <citation type="submission" date="2020-02" db="EMBL/GenBank/DDBJ databases">
        <authorList>
            <person name="Meier V. D."/>
        </authorList>
    </citation>
    <scope>NUCLEOTIDE SEQUENCE</scope>
    <source>
        <strain evidence="2">AVDCRST_MAG61</strain>
    </source>
</reference>
<proteinExistence type="predicted"/>
<accession>A0A6J4KLA0</accession>
<keyword evidence="1" id="KW-1133">Transmembrane helix</keyword>
<sequence length="89" mass="9632">MNSYLSVRYVLAAVAILVLLAQAPFYFAAGLVAPAWAVVLLVVVWLGLVGLGFAWFRRRPWWVLPLPVVAAAIWFGGISAGEAFLGWTG</sequence>
<organism evidence="2">
    <name type="scientific">uncultured Friedmanniella sp</name>
    <dbReference type="NCBI Taxonomy" id="335381"/>
    <lineage>
        <taxon>Bacteria</taxon>
        <taxon>Bacillati</taxon>
        <taxon>Actinomycetota</taxon>
        <taxon>Actinomycetes</taxon>
        <taxon>Propionibacteriales</taxon>
        <taxon>Nocardioidaceae</taxon>
        <taxon>Friedmanniella</taxon>
        <taxon>environmental samples</taxon>
    </lineage>
</organism>
<dbReference type="EMBL" id="CADCTT010000220">
    <property type="protein sequence ID" value="CAA9309140.1"/>
    <property type="molecule type" value="Genomic_DNA"/>
</dbReference>
<feature type="transmembrane region" description="Helical" evidence="1">
    <location>
        <begin position="7"/>
        <end position="29"/>
    </location>
</feature>
<keyword evidence="1" id="KW-0812">Transmembrane</keyword>
<name>A0A6J4KLA0_9ACTN</name>
<keyword evidence="1" id="KW-0472">Membrane</keyword>
<gene>
    <name evidence="2" type="ORF">AVDCRST_MAG61-1593</name>
</gene>